<keyword evidence="2" id="KW-1185">Reference proteome</keyword>
<dbReference type="AlphaFoldDB" id="A0A4S2JSG0"/>
<evidence type="ECO:0000313" key="2">
    <source>
        <dbReference type="Proteomes" id="UP000310200"/>
    </source>
</evidence>
<dbReference type="Proteomes" id="UP000310200">
    <property type="component" value="Unassembled WGS sequence"/>
</dbReference>
<accession>A0A4S2JSG0</accession>
<reference evidence="1 2" key="1">
    <citation type="journal article" date="2019" name="Philos. Trans. R. Soc. Lond., B, Biol. Sci.">
        <title>Ant behaviour and brain gene expression of defending hosts depend on the ecological success of the intruding social parasite.</title>
        <authorList>
            <person name="Kaur R."/>
            <person name="Stoldt M."/>
            <person name="Jongepier E."/>
            <person name="Feldmeyer B."/>
            <person name="Menzel F."/>
            <person name="Bornberg-Bauer E."/>
            <person name="Foitzik S."/>
        </authorList>
    </citation>
    <scope>NUCLEOTIDE SEQUENCE [LARGE SCALE GENOMIC DNA]</scope>
    <source>
        <tissue evidence="1">Whole body</tissue>
    </source>
</reference>
<protein>
    <submittedName>
        <fullName evidence="1">Uncharacterized protein</fullName>
    </submittedName>
</protein>
<sequence>MLNFLPLFLSPSLSFFLSLLFLFLSRVFVCRDEHSVMKYDGAYRKGNKKEKEKNRDDGKRDSRYDVSLETFAMNDARARFVVLLFGNPHLLEGGQGSQDGTTDPYGILPLGRSDDLDLDRRGCEGGDFLLHTIGDTGIHSSTTGKDGVSIEIFADIDVALHDRVVDSLMDATGFHTQEGRLEKSFRTTEPLVTNGDNLTIGQLVALLEGGAGGSGGHFLFEVQGDVAELLLDGGAGGSGGHFLFEVQGDVAELLLDVANDFSLGRGGEAVASLGEDLHEIVSKIATGQVQTEDGMRKSVTFVDGYGVGDTVTGVQDDTGGTTGSVQGKDGLDGDVHGRAVEGFEHDLRHLLAISFRVEGRFSKEDRVFFRSDTQFVVEGVMPDLLHVIPIGDNTVLDRVFQSQDTSFALGLVTHVAVFLTHTDHHSLMARSADDRGEDGARSVVSGETGLAHAGAIIYDEGCYFVITHFAAGLVS</sequence>
<organism evidence="1 2">
    <name type="scientific">Temnothorax longispinosus</name>
    <dbReference type="NCBI Taxonomy" id="300112"/>
    <lineage>
        <taxon>Eukaryota</taxon>
        <taxon>Metazoa</taxon>
        <taxon>Ecdysozoa</taxon>
        <taxon>Arthropoda</taxon>
        <taxon>Hexapoda</taxon>
        <taxon>Insecta</taxon>
        <taxon>Pterygota</taxon>
        <taxon>Neoptera</taxon>
        <taxon>Endopterygota</taxon>
        <taxon>Hymenoptera</taxon>
        <taxon>Apocrita</taxon>
        <taxon>Aculeata</taxon>
        <taxon>Formicoidea</taxon>
        <taxon>Formicidae</taxon>
        <taxon>Myrmicinae</taxon>
        <taxon>Temnothorax</taxon>
    </lineage>
</organism>
<feature type="non-terminal residue" evidence="1">
    <location>
        <position position="475"/>
    </location>
</feature>
<evidence type="ECO:0000313" key="1">
    <source>
        <dbReference type="EMBL" id="TGZ37707.1"/>
    </source>
</evidence>
<proteinExistence type="predicted"/>
<gene>
    <name evidence="1" type="ORF">DBV15_02949</name>
</gene>
<dbReference type="EMBL" id="QBLH01003519">
    <property type="protein sequence ID" value="TGZ37707.1"/>
    <property type="molecule type" value="Genomic_DNA"/>
</dbReference>
<name>A0A4S2JSG0_9HYME</name>
<comment type="caution">
    <text evidence="1">The sequence shown here is derived from an EMBL/GenBank/DDBJ whole genome shotgun (WGS) entry which is preliminary data.</text>
</comment>